<keyword evidence="3" id="KW-1185">Reference proteome</keyword>
<reference evidence="2 3" key="1">
    <citation type="submission" date="2014-07" db="EMBL/GenBank/DDBJ databases">
        <title>Draft genome sequence of Thalassospira xianhensis P-4 (MCCC 1A02616).</title>
        <authorList>
            <person name="Lai Q."/>
            <person name="Shao Z."/>
        </authorList>
    </citation>
    <scope>NUCLEOTIDE SEQUENCE [LARGE SCALE GENOMIC DNA]</scope>
    <source>
        <strain evidence="2 3">MCCC 1A02616</strain>
    </source>
</reference>
<feature type="chain" id="PRO_5016910701" evidence="1">
    <location>
        <begin position="31"/>
        <end position="204"/>
    </location>
</feature>
<dbReference type="EMBL" id="JPWA01000008">
    <property type="protein sequence ID" value="RCK06378.1"/>
    <property type="molecule type" value="Genomic_DNA"/>
</dbReference>
<evidence type="ECO:0000313" key="2">
    <source>
        <dbReference type="EMBL" id="RCK06378.1"/>
    </source>
</evidence>
<accession>A0A367UDR8</accession>
<dbReference type="RefSeq" id="WP_114121587.1">
    <property type="nucleotide sequence ID" value="NZ_JPWA01000008.1"/>
</dbReference>
<comment type="caution">
    <text evidence="2">The sequence shown here is derived from an EMBL/GenBank/DDBJ whole genome shotgun (WGS) entry which is preliminary data.</text>
</comment>
<protein>
    <submittedName>
        <fullName evidence="2">Uncharacterized protein</fullName>
    </submittedName>
</protein>
<gene>
    <name evidence="2" type="ORF">TH5_09285</name>
</gene>
<feature type="signal peptide" evidence="1">
    <location>
        <begin position="1"/>
        <end position="30"/>
    </location>
</feature>
<evidence type="ECO:0000313" key="3">
    <source>
        <dbReference type="Proteomes" id="UP000252419"/>
    </source>
</evidence>
<sequence length="204" mass="21527">MTMTKKALFNASIGSLMIAAVGLTSFDAHALTSTEMEAGCLTDVAMATDDAREEAINRHLLLAEGAFSEMTETFSDMSCLENLLDGGMDIFFSPPSLGSLLNKLKNAVCRKAKSMLNEAVAPLNRAANASLNVGEIAPGINLGSVNGGLKTRFKGNGDNQVKTNIGSVLSGGSKSKRDVIFDAAEVGNGIYDDIPRYEFNPNAQ</sequence>
<proteinExistence type="predicted"/>
<dbReference type="AlphaFoldDB" id="A0A367UDR8"/>
<evidence type="ECO:0000256" key="1">
    <source>
        <dbReference type="SAM" id="SignalP"/>
    </source>
</evidence>
<dbReference type="Proteomes" id="UP000252419">
    <property type="component" value="Unassembled WGS sequence"/>
</dbReference>
<name>A0A367UDR8_9PROT</name>
<organism evidence="2 3">
    <name type="scientific">Thalassospira xianhensis MCCC 1A02616</name>
    <dbReference type="NCBI Taxonomy" id="1177929"/>
    <lineage>
        <taxon>Bacteria</taxon>
        <taxon>Pseudomonadati</taxon>
        <taxon>Pseudomonadota</taxon>
        <taxon>Alphaproteobacteria</taxon>
        <taxon>Rhodospirillales</taxon>
        <taxon>Thalassospiraceae</taxon>
        <taxon>Thalassospira</taxon>
    </lineage>
</organism>
<keyword evidence="1" id="KW-0732">Signal</keyword>